<dbReference type="CTD" id="734899"/>
<organism evidence="9 10">
    <name type="scientific">Xenopus laevis</name>
    <name type="common">African clawed frog</name>
    <dbReference type="NCBI Taxonomy" id="8355"/>
    <lineage>
        <taxon>Eukaryota</taxon>
        <taxon>Metazoa</taxon>
        <taxon>Chordata</taxon>
        <taxon>Craniata</taxon>
        <taxon>Vertebrata</taxon>
        <taxon>Euteleostomi</taxon>
        <taxon>Amphibia</taxon>
        <taxon>Batrachia</taxon>
        <taxon>Anura</taxon>
        <taxon>Pipoidea</taxon>
        <taxon>Pipidae</taxon>
        <taxon>Xenopodinae</taxon>
        <taxon>Xenopus</taxon>
        <taxon>Xenopus</taxon>
    </lineage>
</organism>
<dbReference type="InterPro" id="IPR011990">
    <property type="entry name" value="TPR-like_helical_dom_sf"/>
</dbReference>
<evidence type="ECO:0000313" key="9">
    <source>
        <dbReference type="EMBL" id="OCT99731.1"/>
    </source>
</evidence>
<sequence>MSALPAMPRQSLQRFPSLVHQRSVPAQPQELPQKTHYRIHLIRDRSVRDHNQQKNIKELSKEETAIYRNSLKKNICIEMLRKGYHKSFSEVFTVIQRWNALRDAAGPGSAIWHQKPLEEQQEILDQLQHFLTRAEAAQRAGYYEDVYKNQLALAQYFQELDDRWLSYHFFECCFQTATKIKSDGGRKEAEAHENLGLAEEEHGQLEKSAEHYEAFYHLTVGRIWKDETGRSHNSLACENLWRIYTLQSDKMLENRECQQAIKTLIKAFDMAREGDNKKLEGEAAYRLGLAHISSGNPQMAITYLNTYMEISKMLEDNVSLGKAYKAMAKALESQGKILESVEYLENFIKIAKLNNLSRSLIETYSCLGDIFNTRGNYEKACQYFSEAYETALSLSDLALIEETQVQYSISKAHKMMLTVSRLTDTADYASIGHLLAWKMNRSDIFSDPAKPELTSMKDTEDGGKSNVIMESSDDPENETSAELVATS</sequence>
<evidence type="ECO:0000256" key="7">
    <source>
        <dbReference type="PROSITE-ProRule" id="PRU00339"/>
    </source>
</evidence>
<dbReference type="PANTHER" id="PTHR46630">
    <property type="entry name" value="TETRATRICOPEPTIDE REPEAT PROTEIN 29"/>
    <property type="match status" value="1"/>
</dbReference>
<dbReference type="GO" id="GO:0005737">
    <property type="term" value="C:cytoplasm"/>
    <property type="evidence" value="ECO:0007669"/>
    <property type="project" value="UniProtKB-SubCell"/>
</dbReference>
<dbReference type="AlphaFoldDB" id="A0A974DYS4"/>
<dbReference type="SMART" id="SM00028">
    <property type="entry name" value="TPR"/>
    <property type="match status" value="4"/>
</dbReference>
<evidence type="ECO:0000313" key="11">
    <source>
        <dbReference type="Xenbase" id="XB-GENE-992355"/>
    </source>
</evidence>
<evidence type="ECO:0000256" key="3">
    <source>
        <dbReference type="ARBA" id="ARBA00022737"/>
    </source>
</evidence>
<keyword evidence="2" id="KW-0963">Cytoplasm</keyword>
<dbReference type="Gene3D" id="1.25.40.10">
    <property type="entry name" value="Tetratricopeptide repeat domain"/>
    <property type="match status" value="2"/>
</dbReference>
<evidence type="ECO:0000256" key="4">
    <source>
        <dbReference type="ARBA" id="ARBA00022803"/>
    </source>
</evidence>
<dbReference type="RefSeq" id="NP_001089833.1">
    <property type="nucleotide sequence ID" value="NM_001096364.1"/>
</dbReference>
<dbReference type="Proteomes" id="UP000694892">
    <property type="component" value="Chromosome 1L"/>
</dbReference>
<dbReference type="PROSITE" id="PS50005">
    <property type="entry name" value="TPR"/>
    <property type="match status" value="1"/>
</dbReference>
<evidence type="ECO:0000256" key="1">
    <source>
        <dbReference type="ARBA" id="ARBA00004496"/>
    </source>
</evidence>
<dbReference type="Pfam" id="PF13181">
    <property type="entry name" value="TPR_8"/>
    <property type="match status" value="1"/>
</dbReference>
<dbReference type="GO" id="GO:0003341">
    <property type="term" value="P:cilium movement"/>
    <property type="evidence" value="ECO:0007669"/>
    <property type="project" value="TreeGrafter"/>
</dbReference>
<comment type="function">
    <text evidence="6">Axonemal protein which is implicated in axonemal and/or peri-axonemal structure assembly and regulates flagellum assembly and beating and therefore sperm motility.</text>
</comment>
<dbReference type="InterPro" id="IPR051476">
    <property type="entry name" value="Bac_ResReg_Asp_Phosphatase"/>
</dbReference>
<comment type="subcellular location">
    <subcellularLocation>
        <location evidence="1">Cytoplasm</location>
    </subcellularLocation>
</comment>
<dbReference type="Xenbase" id="XB-GENE-992355">
    <property type="gene designation" value="ttc29.L"/>
</dbReference>
<evidence type="ECO:0000256" key="5">
    <source>
        <dbReference type="ARBA" id="ARBA00040665"/>
    </source>
</evidence>
<dbReference type="OrthoDB" id="626167at2759"/>
<dbReference type="InterPro" id="IPR019734">
    <property type="entry name" value="TPR_rpt"/>
</dbReference>
<evidence type="ECO:0000256" key="2">
    <source>
        <dbReference type="ARBA" id="ARBA00022490"/>
    </source>
</evidence>
<feature type="repeat" description="TPR" evidence="7">
    <location>
        <begin position="361"/>
        <end position="394"/>
    </location>
</feature>
<dbReference type="AGR" id="Xenbase:XB-GENE-992355"/>
<evidence type="ECO:0000256" key="8">
    <source>
        <dbReference type="SAM" id="MobiDB-lite"/>
    </source>
</evidence>
<dbReference type="OMA" id="QLAWMSG"/>
<keyword evidence="3" id="KW-0677">Repeat</keyword>
<protein>
    <recommendedName>
        <fullName evidence="5">Tetratricopeptide repeat protein 29</fullName>
    </recommendedName>
</protein>
<keyword evidence="4 7" id="KW-0802">TPR repeat</keyword>
<dbReference type="EMBL" id="CM004466">
    <property type="protein sequence ID" value="OCT99731.1"/>
    <property type="molecule type" value="Genomic_DNA"/>
</dbReference>
<dbReference type="GeneID" id="734899"/>
<dbReference type="GO" id="GO:0036126">
    <property type="term" value="C:sperm flagellum"/>
    <property type="evidence" value="ECO:0007669"/>
    <property type="project" value="TreeGrafter"/>
</dbReference>
<reference evidence="10" key="1">
    <citation type="journal article" date="2016" name="Nature">
        <title>Genome evolution in the allotetraploid frog Xenopus laevis.</title>
        <authorList>
            <person name="Session A.M."/>
            <person name="Uno Y."/>
            <person name="Kwon T."/>
            <person name="Chapman J.A."/>
            <person name="Toyoda A."/>
            <person name="Takahashi S."/>
            <person name="Fukui A."/>
            <person name="Hikosaka A."/>
            <person name="Suzuki A."/>
            <person name="Kondo M."/>
            <person name="van Heeringen S.J."/>
            <person name="Quigley I."/>
            <person name="Heinz S."/>
            <person name="Ogino H."/>
            <person name="Ochi H."/>
            <person name="Hellsten U."/>
            <person name="Lyons J.B."/>
            <person name="Simakov O."/>
            <person name="Putnam N."/>
            <person name="Stites J."/>
            <person name="Kuroki Y."/>
            <person name="Tanaka T."/>
            <person name="Michiue T."/>
            <person name="Watanabe M."/>
            <person name="Bogdanovic O."/>
            <person name="Lister R."/>
            <person name="Georgiou G."/>
            <person name="Paranjpe S.S."/>
            <person name="van Kruijsbergen I."/>
            <person name="Shu S."/>
            <person name="Carlson J."/>
            <person name="Kinoshita T."/>
            <person name="Ohta Y."/>
            <person name="Mawaribuchi S."/>
            <person name="Jenkins J."/>
            <person name="Grimwood J."/>
            <person name="Schmutz J."/>
            <person name="Mitros T."/>
            <person name="Mozaffari S.V."/>
            <person name="Suzuki Y."/>
            <person name="Haramoto Y."/>
            <person name="Yamamoto T.S."/>
            <person name="Takagi C."/>
            <person name="Heald R."/>
            <person name="Miller K."/>
            <person name="Haudenschild C."/>
            <person name="Kitzman J."/>
            <person name="Nakayama T."/>
            <person name="Izutsu Y."/>
            <person name="Robert J."/>
            <person name="Fortriede J."/>
            <person name="Burns K."/>
            <person name="Lotay V."/>
            <person name="Karimi K."/>
            <person name="Yasuoka Y."/>
            <person name="Dichmann D.S."/>
            <person name="Flajnik M.F."/>
            <person name="Houston D.W."/>
            <person name="Shendure J."/>
            <person name="DuPasquier L."/>
            <person name="Vize P.D."/>
            <person name="Zorn A.M."/>
            <person name="Ito M."/>
            <person name="Marcotte E.M."/>
            <person name="Wallingford J.B."/>
            <person name="Ito Y."/>
            <person name="Asashima M."/>
            <person name="Ueno N."/>
            <person name="Matsuda Y."/>
            <person name="Veenstra G.J."/>
            <person name="Fujiyama A."/>
            <person name="Harland R.M."/>
            <person name="Taira M."/>
            <person name="Rokhsar D.S."/>
        </authorList>
    </citation>
    <scope>NUCLEOTIDE SEQUENCE [LARGE SCALE GENOMIC DNA]</scope>
    <source>
        <strain evidence="10">J</strain>
    </source>
</reference>
<proteinExistence type="predicted"/>
<dbReference type="SMR" id="A0A974DYS4"/>
<dbReference type="PANTHER" id="PTHR46630:SF1">
    <property type="entry name" value="TETRATRICOPEPTIDE REPEAT PROTEIN 29"/>
    <property type="match status" value="1"/>
</dbReference>
<evidence type="ECO:0000256" key="6">
    <source>
        <dbReference type="ARBA" id="ARBA00044739"/>
    </source>
</evidence>
<dbReference type="KEGG" id="xla:734899"/>
<evidence type="ECO:0000313" key="10">
    <source>
        <dbReference type="Proteomes" id="UP000694892"/>
    </source>
</evidence>
<gene>
    <name evidence="11" type="primary">ttc29.L</name>
    <name evidence="9" type="ORF">XELAEV_18005512mg</name>
</gene>
<dbReference type="SUPFAM" id="SSF48452">
    <property type="entry name" value="TPR-like"/>
    <property type="match status" value="1"/>
</dbReference>
<feature type="region of interest" description="Disordered" evidence="8">
    <location>
        <begin position="447"/>
        <end position="487"/>
    </location>
</feature>
<name>A0A974DYS4_XENLA</name>
<accession>A0A974DYS4</accession>